<dbReference type="SMART" id="SM00283">
    <property type="entry name" value="MA"/>
    <property type="match status" value="1"/>
</dbReference>
<evidence type="ECO:0000256" key="3">
    <source>
        <dbReference type="PROSITE-ProRule" id="PRU00284"/>
    </source>
</evidence>
<accession>A0ABT2A5K9</accession>
<sequence>MQTGTKIIGAFAAVSAAIVIICIVALWRMQAADALTNDLVHNKLAGQQLSAELLGMARLNGVRAGAIARSDSLEAGDYFQAQLTQGDKEEAALAARLKAQLANGDERRLAEQAAQRKAAYLAVRKQVFQAKDLGKTQEVEQLASTDMTASFDAYTRALDALLAYQTRQAREMAAASAGASLFSRTLLLAVGGAALLLGVLAGWLLTRSIVAPLQDAVQLAERVARGDLSASIRHARCDEIGRLFDALNHMTGGVSATVTRVLASARLIDDASADIAAGNRDLSQRTEHQASSLHATVRAMAGLLETVQQNHANAHDASELALAASGVAREGAGAVGQMVERMATIRQSAAKIGDITAMIDGIAFQTNILALNAAVEAARAGAEGRGFAVVANEVRSLAQHSAAAAKEIKTLIAASLGAIESGAGIAGAAGATMRQILERVQQVADLLGAIDAASAEQAAGIAQVRHTIADMDEATRQNAAMVEQAAAAAETMRAQAEQLTGVVATFKVREMRPALMN</sequence>
<keyword evidence="3" id="KW-0807">Transducer</keyword>
<feature type="transmembrane region" description="Helical" evidence="4">
    <location>
        <begin position="6"/>
        <end position="27"/>
    </location>
</feature>
<evidence type="ECO:0000256" key="4">
    <source>
        <dbReference type="SAM" id="Phobius"/>
    </source>
</evidence>
<dbReference type="RefSeq" id="WP_258845152.1">
    <property type="nucleotide sequence ID" value="NZ_JANUGX010000008.1"/>
</dbReference>
<evidence type="ECO:0000256" key="1">
    <source>
        <dbReference type="ARBA" id="ARBA00022481"/>
    </source>
</evidence>
<dbReference type="PANTHER" id="PTHR43531">
    <property type="entry name" value="PROTEIN ICFG"/>
    <property type="match status" value="1"/>
</dbReference>
<evidence type="ECO:0000259" key="5">
    <source>
        <dbReference type="PROSITE" id="PS50111"/>
    </source>
</evidence>
<evidence type="ECO:0000256" key="2">
    <source>
        <dbReference type="ARBA" id="ARBA00029447"/>
    </source>
</evidence>
<evidence type="ECO:0000313" key="7">
    <source>
        <dbReference type="EMBL" id="MCS0589390.1"/>
    </source>
</evidence>
<dbReference type="Gene3D" id="1.10.287.950">
    <property type="entry name" value="Methyl-accepting chemotaxis protein"/>
    <property type="match status" value="1"/>
</dbReference>
<evidence type="ECO:0000313" key="8">
    <source>
        <dbReference type="Proteomes" id="UP001205560"/>
    </source>
</evidence>
<keyword evidence="8" id="KW-1185">Reference proteome</keyword>
<dbReference type="CDD" id="cd19411">
    <property type="entry name" value="MCP2201-like_sensor"/>
    <property type="match status" value="1"/>
</dbReference>
<keyword evidence="4" id="KW-0812">Transmembrane</keyword>
<dbReference type="InterPro" id="IPR003660">
    <property type="entry name" value="HAMP_dom"/>
</dbReference>
<dbReference type="Proteomes" id="UP001205560">
    <property type="component" value="Unassembled WGS sequence"/>
</dbReference>
<dbReference type="Pfam" id="PF00015">
    <property type="entry name" value="MCPsignal"/>
    <property type="match status" value="1"/>
</dbReference>
<keyword evidence="4" id="KW-1133">Transmembrane helix</keyword>
<dbReference type="PANTHER" id="PTHR43531:SF14">
    <property type="entry name" value="METHYL-ACCEPTING CHEMOTAXIS PROTEIN I-RELATED"/>
    <property type="match status" value="1"/>
</dbReference>
<feature type="domain" description="Methyl-accepting transducer" evidence="5">
    <location>
        <begin position="264"/>
        <end position="493"/>
    </location>
</feature>
<dbReference type="SMART" id="SM00304">
    <property type="entry name" value="HAMP"/>
    <property type="match status" value="1"/>
</dbReference>
<dbReference type="EMBL" id="JANUGX010000008">
    <property type="protein sequence ID" value="MCS0589390.1"/>
    <property type="molecule type" value="Genomic_DNA"/>
</dbReference>
<dbReference type="CDD" id="cd06225">
    <property type="entry name" value="HAMP"/>
    <property type="match status" value="1"/>
</dbReference>
<dbReference type="PROSITE" id="PS50111">
    <property type="entry name" value="CHEMOTAXIS_TRANSDUC_2"/>
    <property type="match status" value="1"/>
</dbReference>
<comment type="caution">
    <text evidence="7">The sequence shown here is derived from an EMBL/GenBank/DDBJ whole genome shotgun (WGS) entry which is preliminary data.</text>
</comment>
<evidence type="ECO:0000259" key="6">
    <source>
        <dbReference type="PROSITE" id="PS50885"/>
    </source>
</evidence>
<gene>
    <name evidence="7" type="ORF">NX782_09240</name>
</gene>
<feature type="domain" description="HAMP" evidence="6">
    <location>
        <begin position="207"/>
        <end position="259"/>
    </location>
</feature>
<dbReference type="Pfam" id="PF12729">
    <property type="entry name" value="4HB_MCP_1"/>
    <property type="match status" value="1"/>
</dbReference>
<name>A0ABT2A5K9_9BURK</name>
<dbReference type="Pfam" id="PF00672">
    <property type="entry name" value="HAMP"/>
    <property type="match status" value="1"/>
</dbReference>
<keyword evidence="4" id="KW-0472">Membrane</keyword>
<dbReference type="InterPro" id="IPR004089">
    <property type="entry name" value="MCPsignal_dom"/>
</dbReference>
<comment type="similarity">
    <text evidence="2">Belongs to the methyl-accepting chemotaxis (MCP) protein family.</text>
</comment>
<dbReference type="InterPro" id="IPR051310">
    <property type="entry name" value="MCP_chemotaxis"/>
</dbReference>
<dbReference type="InterPro" id="IPR024478">
    <property type="entry name" value="HlyB_4HB_MCP"/>
</dbReference>
<organism evidence="7 8">
    <name type="scientific">Massilia norwichensis</name>
    <dbReference type="NCBI Taxonomy" id="1442366"/>
    <lineage>
        <taxon>Bacteria</taxon>
        <taxon>Pseudomonadati</taxon>
        <taxon>Pseudomonadota</taxon>
        <taxon>Betaproteobacteria</taxon>
        <taxon>Burkholderiales</taxon>
        <taxon>Oxalobacteraceae</taxon>
        <taxon>Telluria group</taxon>
        <taxon>Massilia</taxon>
    </lineage>
</organism>
<keyword evidence="1" id="KW-0488">Methylation</keyword>
<dbReference type="SUPFAM" id="SSF58104">
    <property type="entry name" value="Methyl-accepting chemotaxis protein (MCP) signaling domain"/>
    <property type="match status" value="1"/>
</dbReference>
<reference evidence="7 8" key="1">
    <citation type="submission" date="2022-08" db="EMBL/GenBank/DDBJ databases">
        <title>Reclassification of Massilia species as members of the genera Telluria, Duganella, Pseudoduganella, Mokoshia gen. nov. and Zemynaea gen. nov. using orthogonal and non-orthogonal genome-based approaches.</title>
        <authorList>
            <person name="Bowman J.P."/>
        </authorList>
    </citation>
    <scope>NUCLEOTIDE SEQUENCE [LARGE SCALE GENOMIC DNA]</scope>
    <source>
        <strain evidence="7 8">LMG 28164</strain>
    </source>
</reference>
<dbReference type="InterPro" id="IPR047347">
    <property type="entry name" value="YvaQ-like_sensor"/>
</dbReference>
<dbReference type="PROSITE" id="PS50885">
    <property type="entry name" value="HAMP"/>
    <property type="match status" value="1"/>
</dbReference>
<protein>
    <submittedName>
        <fullName evidence="7">Methyl-accepting chemotaxis protein</fullName>
    </submittedName>
</protein>
<proteinExistence type="inferred from homology"/>